<organism evidence="2 3">
    <name type="scientific">Plasmodium gonderi</name>
    <dbReference type="NCBI Taxonomy" id="77519"/>
    <lineage>
        <taxon>Eukaryota</taxon>
        <taxon>Sar</taxon>
        <taxon>Alveolata</taxon>
        <taxon>Apicomplexa</taxon>
        <taxon>Aconoidasida</taxon>
        <taxon>Haemosporida</taxon>
        <taxon>Plasmodiidae</taxon>
        <taxon>Plasmodium</taxon>
        <taxon>Plasmodium (Plasmodium)</taxon>
    </lineage>
</organism>
<protein>
    <recommendedName>
        <fullName evidence="4">Variable surface protein</fullName>
    </recommendedName>
</protein>
<keyword evidence="3" id="KW-1185">Reference proteome</keyword>
<feature type="region of interest" description="Disordered" evidence="1">
    <location>
        <begin position="164"/>
        <end position="208"/>
    </location>
</feature>
<evidence type="ECO:0008006" key="4">
    <source>
        <dbReference type="Google" id="ProtNLM"/>
    </source>
</evidence>
<sequence length="208" mass="23870">MNINICTSIKILINCRNMGRAVVVFINDDQSSTSQACHDNYVDYLVKFKREYRISENKDCIKLCDECYKIYEYITTLKNQCPEKISALAGSYAAIDLTSYCKRCDVNYKKVIKNTCCNDEKYELISGTDKLCKVNVVSLTKTISELEKHKTNPQLERHSYELNGLENNYSPEDNEKHTSAKDLRQEHGISGNKQQETLNSSNIGKHKD</sequence>
<comment type="caution">
    <text evidence="2">The sequence shown here is derived from an EMBL/GenBank/DDBJ whole genome shotgun (WGS) entry which is preliminary data.</text>
</comment>
<dbReference type="GeneID" id="39744816"/>
<evidence type="ECO:0000313" key="2">
    <source>
        <dbReference type="EMBL" id="GAW84008.1"/>
    </source>
</evidence>
<dbReference type="RefSeq" id="XP_028546597.1">
    <property type="nucleotide sequence ID" value="XM_028690796.1"/>
</dbReference>
<dbReference type="Proteomes" id="UP000195521">
    <property type="component" value="Unassembled WGS sequence"/>
</dbReference>
<gene>
    <name evidence="2" type="ORF">PGO_000580</name>
</gene>
<accession>A0A1Y1JRA7</accession>
<proteinExistence type="predicted"/>
<dbReference type="EMBL" id="BDQF01000061">
    <property type="protein sequence ID" value="GAW84008.1"/>
    <property type="molecule type" value="Genomic_DNA"/>
</dbReference>
<name>A0A1Y1JRA7_PLAGO</name>
<evidence type="ECO:0000256" key="1">
    <source>
        <dbReference type="SAM" id="MobiDB-lite"/>
    </source>
</evidence>
<reference evidence="3" key="1">
    <citation type="submission" date="2017-04" db="EMBL/GenBank/DDBJ databases">
        <title>Plasmodium gonderi genome.</title>
        <authorList>
            <person name="Arisue N."/>
            <person name="Honma H."/>
            <person name="Kawai S."/>
            <person name="Tougan T."/>
            <person name="Tanabe K."/>
            <person name="Horii T."/>
        </authorList>
    </citation>
    <scope>NUCLEOTIDE SEQUENCE [LARGE SCALE GENOMIC DNA]</scope>
    <source>
        <strain evidence="3">ATCC 30045</strain>
    </source>
</reference>
<evidence type="ECO:0000313" key="3">
    <source>
        <dbReference type="Proteomes" id="UP000195521"/>
    </source>
</evidence>
<dbReference type="AlphaFoldDB" id="A0A1Y1JRA7"/>
<feature type="compositionally biased region" description="Basic and acidic residues" evidence="1">
    <location>
        <begin position="173"/>
        <end position="187"/>
    </location>
</feature>
<feature type="compositionally biased region" description="Polar residues" evidence="1">
    <location>
        <begin position="191"/>
        <end position="208"/>
    </location>
</feature>